<comment type="caution">
    <text evidence="4">The sequence shown here is derived from an EMBL/GenBank/DDBJ whole genome shotgun (WGS) entry which is preliminary data.</text>
</comment>
<dbReference type="GO" id="GO:0031470">
    <property type="term" value="C:carboxysome"/>
    <property type="evidence" value="ECO:0007669"/>
    <property type="project" value="UniProtKB-SubCell"/>
</dbReference>
<name>A0A2V3VUD4_9BACI</name>
<evidence type="ECO:0000256" key="1">
    <source>
        <dbReference type="ARBA" id="ARBA00023587"/>
    </source>
</evidence>
<dbReference type="InterPro" id="IPR036677">
    <property type="entry name" value="EutN_CcmL_sf"/>
</dbReference>
<dbReference type="Gene3D" id="2.40.50.220">
    <property type="entry name" value="EutN/Ccml"/>
    <property type="match status" value="1"/>
</dbReference>
<proteinExistence type="predicted"/>
<dbReference type="PANTHER" id="PTHR36539:SF1">
    <property type="entry name" value="BACTERIAL MICROCOMPARTMENT SHELL VERTEX PROTEIN EUTN"/>
    <property type="match status" value="1"/>
</dbReference>
<evidence type="ECO:0000313" key="4">
    <source>
        <dbReference type="EMBL" id="PXW85517.1"/>
    </source>
</evidence>
<dbReference type="Proteomes" id="UP000247978">
    <property type="component" value="Unassembled WGS sequence"/>
</dbReference>
<dbReference type="EMBL" id="QJJQ01000010">
    <property type="protein sequence ID" value="PXW85517.1"/>
    <property type="molecule type" value="Genomic_DNA"/>
</dbReference>
<dbReference type="Pfam" id="PF03319">
    <property type="entry name" value="EutN_CcmL"/>
    <property type="match status" value="1"/>
</dbReference>
<dbReference type="SUPFAM" id="SSF159133">
    <property type="entry name" value="EutN/CcmL-like"/>
    <property type="match status" value="1"/>
</dbReference>
<comment type="subcellular location">
    <subcellularLocation>
        <location evidence="1">Carboxysome</location>
    </subcellularLocation>
</comment>
<organism evidence="4 5">
    <name type="scientific">Pseudogracilibacillus auburnensis</name>
    <dbReference type="NCBI Taxonomy" id="1494959"/>
    <lineage>
        <taxon>Bacteria</taxon>
        <taxon>Bacillati</taxon>
        <taxon>Bacillota</taxon>
        <taxon>Bacilli</taxon>
        <taxon>Bacillales</taxon>
        <taxon>Bacillaceae</taxon>
        <taxon>Pseudogracilibacillus</taxon>
    </lineage>
</organism>
<dbReference type="AlphaFoldDB" id="A0A2V3VUD4"/>
<dbReference type="PROSITE" id="PS51932">
    <property type="entry name" value="BMV"/>
    <property type="match status" value="1"/>
</dbReference>
<accession>A0A2V3VUD4</accession>
<keyword evidence="5" id="KW-1185">Reference proteome</keyword>
<dbReference type="CDD" id="cd01614">
    <property type="entry name" value="EutN_CcmL"/>
    <property type="match status" value="1"/>
</dbReference>
<gene>
    <name evidence="4" type="ORF">DFR56_11016</name>
</gene>
<evidence type="ECO:0000256" key="3">
    <source>
        <dbReference type="ARBA" id="ARBA00024446"/>
    </source>
</evidence>
<dbReference type="OrthoDB" id="196195at2"/>
<dbReference type="PANTHER" id="PTHR36539">
    <property type="entry name" value="ETHANOLAMINE UTILIZATION PROTEIN EUTN"/>
    <property type="match status" value="1"/>
</dbReference>
<keyword evidence="2" id="KW-1282">Carboxysome</keyword>
<protein>
    <submittedName>
        <fullName evidence="4">Ethanolamine utilization protein EutN</fullName>
    </submittedName>
</protein>
<evidence type="ECO:0000313" key="5">
    <source>
        <dbReference type="Proteomes" id="UP000247978"/>
    </source>
</evidence>
<keyword evidence="3" id="KW-1283">Bacterial microcompartment</keyword>
<sequence>MKLAKVIGHVVSTVKTDSHQHLKLMVVSPVDHKGQSVADSFIAVDHAQAGIGDFVLIMEEGGSARQLLENPEGAVDAIIVGVVDNIEQ</sequence>
<reference evidence="4 5" key="1">
    <citation type="submission" date="2018-05" db="EMBL/GenBank/DDBJ databases">
        <title>Genomic Encyclopedia of Type Strains, Phase IV (KMG-IV): sequencing the most valuable type-strain genomes for metagenomic binning, comparative biology and taxonomic classification.</title>
        <authorList>
            <person name="Goeker M."/>
        </authorList>
    </citation>
    <scope>NUCLEOTIDE SEQUENCE [LARGE SCALE GENOMIC DNA]</scope>
    <source>
        <strain evidence="4 5">DSM 28556</strain>
    </source>
</reference>
<evidence type="ECO:0000256" key="2">
    <source>
        <dbReference type="ARBA" id="ARBA00023669"/>
    </source>
</evidence>
<dbReference type="InterPro" id="IPR004992">
    <property type="entry name" value="EutN_CcmL"/>
</dbReference>